<keyword evidence="7" id="KW-0067">ATP-binding</keyword>
<evidence type="ECO:0000256" key="1">
    <source>
        <dbReference type="ARBA" id="ARBA00000085"/>
    </source>
</evidence>
<dbReference type="SUPFAM" id="SSF55785">
    <property type="entry name" value="PYP-like sensor domain (PAS domain)"/>
    <property type="match status" value="1"/>
</dbReference>
<reference evidence="10 11" key="1">
    <citation type="submission" date="2018-08" db="EMBL/GenBank/DDBJ databases">
        <title>Parvularcula sp. SM1705, isolated from surface water of the South Sea China.</title>
        <authorList>
            <person name="Sun L."/>
        </authorList>
    </citation>
    <scope>NUCLEOTIDE SEQUENCE [LARGE SCALE GENOMIC DNA]</scope>
    <source>
        <strain evidence="10 11">SM1705</strain>
    </source>
</reference>
<evidence type="ECO:0000259" key="9">
    <source>
        <dbReference type="PROSITE" id="PS50112"/>
    </source>
</evidence>
<accession>A0A371RED8</accession>
<evidence type="ECO:0000256" key="8">
    <source>
        <dbReference type="SAM" id="MobiDB-lite"/>
    </source>
</evidence>
<dbReference type="EC" id="2.7.13.3" evidence="2"/>
<organism evidence="10 11">
    <name type="scientific">Parvularcula marina</name>
    <dbReference type="NCBI Taxonomy" id="2292771"/>
    <lineage>
        <taxon>Bacteria</taxon>
        <taxon>Pseudomonadati</taxon>
        <taxon>Pseudomonadota</taxon>
        <taxon>Alphaproteobacteria</taxon>
        <taxon>Parvularculales</taxon>
        <taxon>Parvularculaceae</taxon>
        <taxon>Parvularcula</taxon>
    </lineage>
</organism>
<dbReference type="NCBIfam" id="TIGR00229">
    <property type="entry name" value="sensory_box"/>
    <property type="match status" value="1"/>
</dbReference>
<dbReference type="Gene3D" id="3.30.565.10">
    <property type="entry name" value="Histidine kinase-like ATPase, C-terminal domain"/>
    <property type="match status" value="1"/>
</dbReference>
<sequence>MEKTTENISQSQSAHDDTESGHPEDNFTGATGVLFERAMAQTRMAVCLTDPNQPDNPIIFANRAFLMLTGYDHDEVIGKNCRFLQGPDTDEDSLNLIRKAIREEEVLVVEVLNYRKDGTKFWNALHLGPIYDGDTGELLYFFGSQWNVSDVHAARADEHQAKLLARELSHRMKNMFSVIGSIVSLTGRQEGAKQVTDKINGRIRALGNAHENALSSASAGPADISEIVTAVLSPYAAGSEDVFIMRGEKIGLSTSTISLVGLVLHELATNATKYGALSADEGKVTLDWREEDGHLILDWKETGGPKIDHVPEEAGVGSGIMSTLLKSARGELGLDWQEDGLKATLHMPVMS</sequence>
<evidence type="ECO:0000256" key="2">
    <source>
        <dbReference type="ARBA" id="ARBA00012438"/>
    </source>
</evidence>
<proteinExistence type="predicted"/>
<dbReference type="PANTHER" id="PTHR41523">
    <property type="entry name" value="TWO-COMPONENT SYSTEM SENSOR PROTEIN"/>
    <property type="match status" value="1"/>
</dbReference>
<dbReference type="PROSITE" id="PS50112">
    <property type="entry name" value="PAS"/>
    <property type="match status" value="1"/>
</dbReference>
<keyword evidence="11" id="KW-1185">Reference proteome</keyword>
<evidence type="ECO:0000256" key="3">
    <source>
        <dbReference type="ARBA" id="ARBA00022553"/>
    </source>
</evidence>
<dbReference type="AlphaFoldDB" id="A0A371RED8"/>
<dbReference type="EMBL" id="QUQO01000001">
    <property type="protein sequence ID" value="RFB03812.1"/>
    <property type="molecule type" value="Genomic_DNA"/>
</dbReference>
<evidence type="ECO:0000256" key="4">
    <source>
        <dbReference type="ARBA" id="ARBA00022679"/>
    </source>
</evidence>
<feature type="compositionally biased region" description="Basic and acidic residues" evidence="8">
    <location>
        <begin position="14"/>
        <end position="25"/>
    </location>
</feature>
<dbReference type="PANTHER" id="PTHR41523:SF8">
    <property type="entry name" value="ETHYLENE RESPONSE SENSOR PROTEIN"/>
    <property type="match status" value="1"/>
</dbReference>
<evidence type="ECO:0000313" key="11">
    <source>
        <dbReference type="Proteomes" id="UP000264589"/>
    </source>
</evidence>
<dbReference type="InterPro" id="IPR000014">
    <property type="entry name" value="PAS"/>
</dbReference>
<dbReference type="GO" id="GO:0004673">
    <property type="term" value="F:protein histidine kinase activity"/>
    <property type="evidence" value="ECO:0007669"/>
    <property type="project" value="UniProtKB-EC"/>
</dbReference>
<dbReference type="InterPro" id="IPR036890">
    <property type="entry name" value="HATPase_C_sf"/>
</dbReference>
<dbReference type="OrthoDB" id="341208at2"/>
<dbReference type="InterPro" id="IPR035965">
    <property type="entry name" value="PAS-like_dom_sf"/>
</dbReference>
<dbReference type="NCBIfam" id="NF010077">
    <property type="entry name" value="PRK13559.1"/>
    <property type="match status" value="1"/>
</dbReference>
<evidence type="ECO:0000256" key="5">
    <source>
        <dbReference type="ARBA" id="ARBA00022741"/>
    </source>
</evidence>
<dbReference type="Pfam" id="PF13426">
    <property type="entry name" value="PAS_9"/>
    <property type="match status" value="1"/>
</dbReference>
<keyword evidence="6" id="KW-0418">Kinase</keyword>
<evidence type="ECO:0000256" key="6">
    <source>
        <dbReference type="ARBA" id="ARBA00022777"/>
    </source>
</evidence>
<protein>
    <recommendedName>
        <fullName evidence="2">histidine kinase</fullName>
        <ecNumber evidence="2">2.7.13.3</ecNumber>
    </recommendedName>
</protein>
<gene>
    <name evidence="10" type="ORF">DX908_00060</name>
</gene>
<comment type="caution">
    <text evidence="10">The sequence shown here is derived from an EMBL/GenBank/DDBJ whole genome shotgun (WGS) entry which is preliminary data.</text>
</comment>
<evidence type="ECO:0000256" key="7">
    <source>
        <dbReference type="ARBA" id="ARBA00022840"/>
    </source>
</evidence>
<dbReference type="RefSeq" id="WP_116390440.1">
    <property type="nucleotide sequence ID" value="NZ_QUQO01000001.1"/>
</dbReference>
<feature type="domain" description="PAS" evidence="9">
    <location>
        <begin position="55"/>
        <end position="104"/>
    </location>
</feature>
<feature type="region of interest" description="Disordered" evidence="8">
    <location>
        <begin position="1"/>
        <end position="29"/>
    </location>
</feature>
<dbReference type="GO" id="GO:0005524">
    <property type="term" value="F:ATP binding"/>
    <property type="evidence" value="ECO:0007669"/>
    <property type="project" value="UniProtKB-KW"/>
</dbReference>
<dbReference type="CDD" id="cd00130">
    <property type="entry name" value="PAS"/>
    <property type="match status" value="1"/>
</dbReference>
<dbReference type="SMART" id="SM00091">
    <property type="entry name" value="PAS"/>
    <property type="match status" value="1"/>
</dbReference>
<dbReference type="SUPFAM" id="SSF55874">
    <property type="entry name" value="ATPase domain of HSP90 chaperone/DNA topoisomerase II/histidine kinase"/>
    <property type="match status" value="1"/>
</dbReference>
<evidence type="ECO:0000313" key="10">
    <source>
        <dbReference type="EMBL" id="RFB03812.1"/>
    </source>
</evidence>
<keyword evidence="5" id="KW-0547">Nucleotide-binding</keyword>
<name>A0A371RED8_9PROT</name>
<dbReference type="InterPro" id="IPR011102">
    <property type="entry name" value="Sig_transdc_His_kinase_HWE"/>
</dbReference>
<dbReference type="Gene3D" id="3.30.450.20">
    <property type="entry name" value="PAS domain"/>
    <property type="match status" value="1"/>
</dbReference>
<dbReference type="Pfam" id="PF07536">
    <property type="entry name" value="HWE_HK"/>
    <property type="match status" value="1"/>
</dbReference>
<dbReference type="SMART" id="SM00911">
    <property type="entry name" value="HWE_HK"/>
    <property type="match status" value="1"/>
</dbReference>
<keyword evidence="3" id="KW-0597">Phosphoprotein</keyword>
<keyword evidence="4" id="KW-0808">Transferase</keyword>
<feature type="compositionally biased region" description="Polar residues" evidence="8">
    <location>
        <begin position="1"/>
        <end position="13"/>
    </location>
</feature>
<dbReference type="SMART" id="SM00086">
    <property type="entry name" value="PAC"/>
    <property type="match status" value="1"/>
</dbReference>
<dbReference type="InterPro" id="IPR001610">
    <property type="entry name" value="PAC"/>
</dbReference>
<dbReference type="InParanoid" id="A0A371RED8"/>
<comment type="catalytic activity">
    <reaction evidence="1">
        <text>ATP + protein L-histidine = ADP + protein N-phospho-L-histidine.</text>
        <dbReference type="EC" id="2.7.13.3"/>
    </reaction>
</comment>
<dbReference type="Proteomes" id="UP000264589">
    <property type="component" value="Unassembled WGS sequence"/>
</dbReference>